<accession>A0A7K4RES6</accession>
<feature type="region of interest" description="Disordered" evidence="1">
    <location>
        <begin position="1"/>
        <end position="21"/>
    </location>
</feature>
<evidence type="ECO:0000313" key="3">
    <source>
        <dbReference type="EMBL" id="NWQ71885.1"/>
    </source>
</evidence>
<feature type="compositionally biased region" description="Polar residues" evidence="1">
    <location>
        <begin position="74"/>
        <end position="84"/>
    </location>
</feature>
<dbReference type="SUPFAM" id="SSF51045">
    <property type="entry name" value="WW domain"/>
    <property type="match status" value="1"/>
</dbReference>
<dbReference type="InterPro" id="IPR036020">
    <property type="entry name" value="WW_dom_sf"/>
</dbReference>
<sequence length="84" mass="8981">NPEEPQREGGRAAPPVPAGPPLQVLGSWERHRDPESGRCFFYSPKSGTSSWKPPRLHRDRVGTAGRGGVGHCQPPTSGICTPSP</sequence>
<dbReference type="InterPro" id="IPR001202">
    <property type="entry name" value="WW_dom"/>
</dbReference>
<dbReference type="Proteomes" id="UP000556200">
    <property type="component" value="Unassembled WGS sequence"/>
</dbReference>
<evidence type="ECO:0000256" key="1">
    <source>
        <dbReference type="SAM" id="MobiDB-lite"/>
    </source>
</evidence>
<organism evidence="3 4">
    <name type="scientific">Neopipo cinnamomea</name>
    <dbReference type="NCBI Taxonomy" id="456388"/>
    <lineage>
        <taxon>Eukaryota</taxon>
        <taxon>Metazoa</taxon>
        <taxon>Chordata</taxon>
        <taxon>Craniata</taxon>
        <taxon>Vertebrata</taxon>
        <taxon>Euteleostomi</taxon>
        <taxon>Archelosauria</taxon>
        <taxon>Archosauria</taxon>
        <taxon>Dinosauria</taxon>
        <taxon>Saurischia</taxon>
        <taxon>Theropoda</taxon>
        <taxon>Coelurosauria</taxon>
        <taxon>Aves</taxon>
        <taxon>Neognathae</taxon>
        <taxon>Neoaves</taxon>
        <taxon>Telluraves</taxon>
        <taxon>Australaves</taxon>
        <taxon>Passeriformes</taxon>
        <taxon>Tyrannidae</taxon>
        <taxon>Neopipo</taxon>
    </lineage>
</organism>
<feature type="non-terminal residue" evidence="3">
    <location>
        <position position="1"/>
    </location>
</feature>
<feature type="non-terminal residue" evidence="3">
    <location>
        <position position="84"/>
    </location>
</feature>
<protein>
    <submittedName>
        <fullName evidence="3">RHG09 protein</fullName>
    </submittedName>
</protein>
<dbReference type="Pfam" id="PF00397">
    <property type="entry name" value="WW"/>
    <property type="match status" value="1"/>
</dbReference>
<dbReference type="EMBL" id="VYZA01003071">
    <property type="protein sequence ID" value="NWQ71885.1"/>
    <property type="molecule type" value="Genomic_DNA"/>
</dbReference>
<keyword evidence="4" id="KW-1185">Reference proteome</keyword>
<dbReference type="AlphaFoldDB" id="A0A7K4RES6"/>
<feature type="compositionally biased region" description="Basic and acidic residues" evidence="1">
    <location>
        <begin position="1"/>
        <end position="10"/>
    </location>
</feature>
<dbReference type="PROSITE" id="PS50020">
    <property type="entry name" value="WW_DOMAIN_2"/>
    <property type="match status" value="1"/>
</dbReference>
<feature type="region of interest" description="Disordered" evidence="1">
    <location>
        <begin position="39"/>
        <end position="84"/>
    </location>
</feature>
<comment type="caution">
    <text evidence="3">The sequence shown here is derived from an EMBL/GenBank/DDBJ whole genome shotgun (WGS) entry which is preliminary data.</text>
</comment>
<dbReference type="SMART" id="SM00456">
    <property type="entry name" value="WW"/>
    <property type="match status" value="1"/>
</dbReference>
<dbReference type="Gene3D" id="2.20.70.10">
    <property type="match status" value="1"/>
</dbReference>
<proteinExistence type="predicted"/>
<dbReference type="PROSITE" id="PS01159">
    <property type="entry name" value="WW_DOMAIN_1"/>
    <property type="match status" value="1"/>
</dbReference>
<evidence type="ECO:0000259" key="2">
    <source>
        <dbReference type="PROSITE" id="PS50020"/>
    </source>
</evidence>
<name>A0A7K4RES6_9TYRA</name>
<feature type="domain" description="WW" evidence="2">
    <location>
        <begin position="22"/>
        <end position="56"/>
    </location>
</feature>
<evidence type="ECO:0000313" key="4">
    <source>
        <dbReference type="Proteomes" id="UP000556200"/>
    </source>
</evidence>
<reference evidence="3 4" key="1">
    <citation type="submission" date="2019-09" db="EMBL/GenBank/DDBJ databases">
        <title>Bird 10,000 Genomes (B10K) Project - Family phase.</title>
        <authorList>
            <person name="Zhang G."/>
        </authorList>
    </citation>
    <scope>NUCLEOTIDE SEQUENCE [LARGE SCALE GENOMIC DNA]</scope>
    <source>
        <strain evidence="3">B10K-DU-004-15</strain>
        <tissue evidence="3">Mixed tissue sample</tissue>
    </source>
</reference>
<dbReference type="CDD" id="cd00201">
    <property type="entry name" value="WW"/>
    <property type="match status" value="1"/>
</dbReference>
<gene>
    <name evidence="3" type="primary">Arhgap9</name>
    <name evidence="3" type="ORF">NEOCIN_R15193</name>
</gene>